<dbReference type="KEGG" id="ypac:CEW88_18820"/>
<proteinExistence type="predicted"/>
<dbReference type="Gene3D" id="1.10.10.1100">
    <property type="entry name" value="BFD-like [2Fe-2S]-binding domain"/>
    <property type="match status" value="1"/>
</dbReference>
<dbReference type="InterPro" id="IPR007419">
    <property type="entry name" value="BFD-like_2Fe2S-bd_dom"/>
</dbReference>
<dbReference type="InterPro" id="IPR017224">
    <property type="entry name" value="Opine_Oxase_asu/HCN_bsu"/>
</dbReference>
<feature type="domain" description="FAD/NAD(P)-binding" evidence="3">
    <location>
        <begin position="3"/>
        <end position="327"/>
    </location>
</feature>
<dbReference type="PRINTS" id="PR00469">
    <property type="entry name" value="PNDRDTASEII"/>
</dbReference>
<dbReference type="SUPFAM" id="SSF51905">
    <property type="entry name" value="FAD/NAD(P)-binding domain"/>
    <property type="match status" value="1"/>
</dbReference>
<evidence type="ECO:0000256" key="1">
    <source>
        <dbReference type="ARBA" id="ARBA00023002"/>
    </source>
</evidence>
<feature type="domain" description="BFD-like [2Fe-2S]-binding" evidence="2">
    <location>
        <begin position="383"/>
        <end position="435"/>
    </location>
</feature>
<gene>
    <name evidence="4" type="ORF">CEW88_18820</name>
</gene>
<protein>
    <submittedName>
        <fullName evidence="4">FAD/NAD(P)-binding oxidoreductase</fullName>
    </submittedName>
</protein>
<dbReference type="PRINTS" id="PR00368">
    <property type="entry name" value="FADPNR"/>
</dbReference>
<dbReference type="OrthoDB" id="9801699at2"/>
<accession>A0A2U8HJE6</accession>
<dbReference type="Pfam" id="PF04324">
    <property type="entry name" value="Fer2_BFD"/>
    <property type="match status" value="1"/>
</dbReference>
<evidence type="ECO:0000259" key="3">
    <source>
        <dbReference type="Pfam" id="PF07992"/>
    </source>
</evidence>
<dbReference type="PANTHER" id="PTHR42949:SF3">
    <property type="entry name" value="ANAEROBIC GLYCEROL-3-PHOSPHATE DEHYDROGENASE SUBUNIT B"/>
    <property type="match status" value="1"/>
</dbReference>
<dbReference type="CDD" id="cd19946">
    <property type="entry name" value="GlpA-like_Fer2_BFD-like"/>
    <property type="match status" value="1"/>
</dbReference>
<dbReference type="InterPro" id="IPR041854">
    <property type="entry name" value="BFD-like_2Fe2S-bd_dom_sf"/>
</dbReference>
<dbReference type="Pfam" id="PF07992">
    <property type="entry name" value="Pyr_redox_2"/>
    <property type="match status" value="1"/>
</dbReference>
<evidence type="ECO:0000313" key="5">
    <source>
        <dbReference type="Proteomes" id="UP000244915"/>
    </source>
</evidence>
<dbReference type="PANTHER" id="PTHR42949">
    <property type="entry name" value="ANAEROBIC GLYCEROL-3-PHOSPHATE DEHYDROGENASE SUBUNIT B"/>
    <property type="match status" value="1"/>
</dbReference>
<reference evidence="4 5" key="1">
    <citation type="submission" date="2017-06" db="EMBL/GenBank/DDBJ databases">
        <title>Yangia sp. YSBP01 complete genome sequence.</title>
        <authorList>
            <person name="Woo J.-H."/>
            <person name="Kim H.-S."/>
        </authorList>
    </citation>
    <scope>NUCLEOTIDE SEQUENCE [LARGE SCALE GENOMIC DNA]</scope>
    <source>
        <strain evidence="4 5">YSBP01</strain>
    </source>
</reference>
<dbReference type="Gene3D" id="3.50.50.60">
    <property type="entry name" value="FAD/NAD(P)-binding domain"/>
    <property type="match status" value="2"/>
</dbReference>
<dbReference type="Proteomes" id="UP000244915">
    <property type="component" value="Chromosome 2"/>
</dbReference>
<dbReference type="RefSeq" id="WP_108969954.1">
    <property type="nucleotide sequence ID" value="NZ_CP022190.1"/>
</dbReference>
<dbReference type="InterPro" id="IPR036188">
    <property type="entry name" value="FAD/NAD-bd_sf"/>
</dbReference>
<organism evidence="4 5">
    <name type="scientific">Alloyangia pacifica</name>
    <dbReference type="NCBI Taxonomy" id="311180"/>
    <lineage>
        <taxon>Bacteria</taxon>
        <taxon>Pseudomonadati</taxon>
        <taxon>Pseudomonadota</taxon>
        <taxon>Alphaproteobacteria</taxon>
        <taxon>Rhodobacterales</taxon>
        <taxon>Roseobacteraceae</taxon>
        <taxon>Alloyangia</taxon>
    </lineage>
</organism>
<sequence>MTFDVAIIGAGPAGMQAACDLRARDLSVVVLDEQPAPGGQIWRGVERNCQPGSHLAQGLGAEYRQGADVARSFRASGADYRPLSRVWQIEESGKEATTQSWQVFVTREGQAEVIEARRVLLAIGAQERPVPFPGWTRPGVMTVGAAQILLKSGGLLPEGPVWISGAGPLPLLYAHQLRKLGGQIEGFLDTAPRDTLRRGLPHLNGALRDWKSLVKGLGWQAGIRLSGLRRETGVTQLRAEGGERLERIRWQTPEGEKSAAAGVLLIHEGLVPSVHPTLSLQCEHAWSDTQKSLRPVLDAWGETTRSGLFVAGDAAGIDGAKAALAKGTLAAIGIARSLGVLEDTKARQARAAGDRALSKARAARPLLDSLYPAPEGKISDDTIVCRCEELTAGQIRAAARRGAADPNRVKAETRAGMGPCQGRQCGYTVARLIAEAHDLPRAEVGFHNIRPPLKPVTLGELASLGKAKT</sequence>
<dbReference type="GO" id="GO:0016491">
    <property type="term" value="F:oxidoreductase activity"/>
    <property type="evidence" value="ECO:0007669"/>
    <property type="project" value="UniProtKB-KW"/>
</dbReference>
<dbReference type="AlphaFoldDB" id="A0A2U8HJE6"/>
<dbReference type="InterPro" id="IPR023753">
    <property type="entry name" value="FAD/NAD-binding_dom"/>
</dbReference>
<dbReference type="EMBL" id="CP022190">
    <property type="protein sequence ID" value="AWI85888.1"/>
    <property type="molecule type" value="Genomic_DNA"/>
</dbReference>
<evidence type="ECO:0000313" key="4">
    <source>
        <dbReference type="EMBL" id="AWI85888.1"/>
    </source>
</evidence>
<dbReference type="InterPro" id="IPR051691">
    <property type="entry name" value="Metab_Enz_Cyan_OpOx_G3PDH"/>
</dbReference>
<name>A0A2U8HJE6_9RHOB</name>
<dbReference type="PIRSF" id="PIRSF037495">
    <property type="entry name" value="Opine_OX_OoxA/HcnB"/>
    <property type="match status" value="1"/>
</dbReference>
<evidence type="ECO:0000259" key="2">
    <source>
        <dbReference type="Pfam" id="PF04324"/>
    </source>
</evidence>
<keyword evidence="1" id="KW-0560">Oxidoreductase</keyword>